<name>A0ABT3GLY8_9BACT</name>
<keyword evidence="2" id="KW-1185">Reference proteome</keyword>
<dbReference type="Proteomes" id="UP001320876">
    <property type="component" value="Unassembled WGS sequence"/>
</dbReference>
<gene>
    <name evidence="1" type="ORF">OKA05_18315</name>
</gene>
<reference evidence="1 2" key="1">
    <citation type="submission" date="2022-10" db="EMBL/GenBank/DDBJ databases">
        <title>Luteolibacter arcticus strain CCTCC AB 2014275, whole genome shotgun sequencing project.</title>
        <authorList>
            <person name="Zhao G."/>
            <person name="Shen L."/>
        </authorList>
    </citation>
    <scope>NUCLEOTIDE SEQUENCE [LARGE SCALE GENOMIC DNA]</scope>
    <source>
        <strain evidence="1 2">CCTCC AB 2014275</strain>
    </source>
</reference>
<sequence length="357" mass="39614">MKAIFWILAAAPSAAVGSDLWLSGPQEIEATGEVLAASDITVQGYRLSYTGEEGPWTVDLGVGWNEYSLDYQPVLFGTTERIDRGTLQADLAVTREFGKEWAGSLRFRAYDGFSDYRSIWISEFYRQFFGAFSGYRDPDPKGFSFGGMAVWNYLPGSGKAEFSLETGRDDIAPGWSFNPELGQPVADRETLDTTGGSLRVEQSLNGWLKTEAALTARQTSDRQPRFSIRHSWAATAGPVGFRLGGGYSEESPAFEAFYGTALIEWDFLPQWTASAGYRIYEDTGEIEASGFNAQAPALESSEIFVGLRWDRGDLAIGGGVGFLDADYEALSADNRFFGNLYRDREWWTFRLAGSYRF</sequence>
<organism evidence="1 2">
    <name type="scientific">Luteolibacter arcticus</name>
    <dbReference type="NCBI Taxonomy" id="1581411"/>
    <lineage>
        <taxon>Bacteria</taxon>
        <taxon>Pseudomonadati</taxon>
        <taxon>Verrucomicrobiota</taxon>
        <taxon>Verrucomicrobiia</taxon>
        <taxon>Verrucomicrobiales</taxon>
        <taxon>Verrucomicrobiaceae</taxon>
        <taxon>Luteolibacter</taxon>
    </lineage>
</organism>
<dbReference type="EMBL" id="JAPDDT010000008">
    <property type="protein sequence ID" value="MCW1924526.1"/>
    <property type="molecule type" value="Genomic_DNA"/>
</dbReference>
<evidence type="ECO:0000313" key="2">
    <source>
        <dbReference type="Proteomes" id="UP001320876"/>
    </source>
</evidence>
<comment type="caution">
    <text evidence="1">The sequence shown here is derived from an EMBL/GenBank/DDBJ whole genome shotgun (WGS) entry which is preliminary data.</text>
</comment>
<evidence type="ECO:0000313" key="1">
    <source>
        <dbReference type="EMBL" id="MCW1924526.1"/>
    </source>
</evidence>
<dbReference type="RefSeq" id="WP_264488633.1">
    <property type="nucleotide sequence ID" value="NZ_JAPDDT010000008.1"/>
</dbReference>
<accession>A0ABT3GLY8</accession>
<protein>
    <submittedName>
        <fullName evidence="1">Uncharacterized protein</fullName>
    </submittedName>
</protein>
<proteinExistence type="predicted"/>